<dbReference type="EMBL" id="GG745344">
    <property type="protein sequence ID" value="KNE64496.1"/>
    <property type="molecule type" value="Genomic_DNA"/>
</dbReference>
<reference evidence="2" key="2">
    <citation type="submission" date="2009-11" db="EMBL/GenBank/DDBJ databases">
        <title>The Genome Sequence of Allomyces macrogynus strain ATCC 38327.</title>
        <authorList>
            <consortium name="The Broad Institute Genome Sequencing Platform"/>
            <person name="Russ C."/>
            <person name="Cuomo C."/>
            <person name="Shea T."/>
            <person name="Young S.K."/>
            <person name="Zeng Q."/>
            <person name="Koehrsen M."/>
            <person name="Haas B."/>
            <person name="Borodovsky M."/>
            <person name="Guigo R."/>
            <person name="Alvarado L."/>
            <person name="Berlin A."/>
            <person name="Borenstein D."/>
            <person name="Chen Z."/>
            <person name="Engels R."/>
            <person name="Freedman E."/>
            <person name="Gellesch M."/>
            <person name="Goldberg J."/>
            <person name="Griggs A."/>
            <person name="Gujja S."/>
            <person name="Heiman D."/>
            <person name="Hepburn T."/>
            <person name="Howarth C."/>
            <person name="Jen D."/>
            <person name="Larson L."/>
            <person name="Lewis B."/>
            <person name="Mehta T."/>
            <person name="Park D."/>
            <person name="Pearson M."/>
            <person name="Roberts A."/>
            <person name="Saif S."/>
            <person name="Shenoy N."/>
            <person name="Sisk P."/>
            <person name="Stolte C."/>
            <person name="Sykes S."/>
            <person name="Walk T."/>
            <person name="White J."/>
            <person name="Yandava C."/>
            <person name="Burger G."/>
            <person name="Gray M.W."/>
            <person name="Holland P.W.H."/>
            <person name="King N."/>
            <person name="Lang F.B.F."/>
            <person name="Roger A.J."/>
            <person name="Ruiz-Trillo I."/>
            <person name="Lander E."/>
            <person name="Nusbaum C."/>
        </authorList>
    </citation>
    <scope>NUCLEOTIDE SEQUENCE [LARGE SCALE GENOMIC DNA]</scope>
    <source>
        <strain evidence="2">ATCC 38327</strain>
    </source>
</reference>
<reference evidence="1 2" key="1">
    <citation type="submission" date="2009-11" db="EMBL/GenBank/DDBJ databases">
        <title>Annotation of Allomyces macrogynus ATCC 38327.</title>
        <authorList>
            <consortium name="The Broad Institute Genome Sequencing Platform"/>
            <person name="Russ C."/>
            <person name="Cuomo C."/>
            <person name="Burger G."/>
            <person name="Gray M.W."/>
            <person name="Holland P.W.H."/>
            <person name="King N."/>
            <person name="Lang F.B.F."/>
            <person name="Roger A.J."/>
            <person name="Ruiz-Trillo I."/>
            <person name="Young S.K."/>
            <person name="Zeng Q."/>
            <person name="Gargeya S."/>
            <person name="Fitzgerald M."/>
            <person name="Haas B."/>
            <person name="Abouelleil A."/>
            <person name="Alvarado L."/>
            <person name="Arachchi H.M."/>
            <person name="Berlin A."/>
            <person name="Chapman S.B."/>
            <person name="Gearin G."/>
            <person name="Goldberg J."/>
            <person name="Griggs A."/>
            <person name="Gujja S."/>
            <person name="Hansen M."/>
            <person name="Heiman D."/>
            <person name="Howarth C."/>
            <person name="Larimer J."/>
            <person name="Lui A."/>
            <person name="MacDonald P.J.P."/>
            <person name="McCowen C."/>
            <person name="Montmayeur A."/>
            <person name="Murphy C."/>
            <person name="Neiman D."/>
            <person name="Pearson M."/>
            <person name="Priest M."/>
            <person name="Roberts A."/>
            <person name="Saif S."/>
            <person name="Shea T."/>
            <person name="Sisk P."/>
            <person name="Stolte C."/>
            <person name="Sykes S."/>
            <person name="Wortman J."/>
            <person name="Nusbaum C."/>
            <person name="Birren B."/>
        </authorList>
    </citation>
    <scope>NUCLEOTIDE SEQUENCE [LARGE SCALE GENOMIC DNA]</scope>
    <source>
        <strain evidence="1 2">ATCC 38327</strain>
    </source>
</reference>
<gene>
    <name evidence="1" type="ORF">AMAG_19172</name>
</gene>
<dbReference type="VEuPathDB" id="FungiDB:AMAG_19172"/>
<organism evidence="1 2">
    <name type="scientific">Allomyces macrogynus (strain ATCC 38327)</name>
    <name type="common">Allomyces javanicus var. macrogynus</name>
    <dbReference type="NCBI Taxonomy" id="578462"/>
    <lineage>
        <taxon>Eukaryota</taxon>
        <taxon>Fungi</taxon>
        <taxon>Fungi incertae sedis</taxon>
        <taxon>Blastocladiomycota</taxon>
        <taxon>Blastocladiomycetes</taxon>
        <taxon>Blastocladiales</taxon>
        <taxon>Blastocladiaceae</taxon>
        <taxon>Allomyces</taxon>
    </lineage>
</organism>
<accession>A0A0L0SPT1</accession>
<sequence>MAYAGYNGELARLPDRFPIINVDHALASPGSTGPLTANAIDYNVLRVLALEPRNPDHTLA</sequence>
<name>A0A0L0SPT1_ALLM3</name>
<evidence type="ECO:0000313" key="1">
    <source>
        <dbReference type="EMBL" id="KNE64496.1"/>
    </source>
</evidence>
<protein>
    <submittedName>
        <fullName evidence="1">Uncharacterized protein</fullName>
    </submittedName>
</protein>
<dbReference type="AlphaFoldDB" id="A0A0L0SPT1"/>
<keyword evidence="2" id="KW-1185">Reference proteome</keyword>
<proteinExistence type="predicted"/>
<dbReference type="Proteomes" id="UP000054350">
    <property type="component" value="Unassembled WGS sequence"/>
</dbReference>
<evidence type="ECO:0000313" key="2">
    <source>
        <dbReference type="Proteomes" id="UP000054350"/>
    </source>
</evidence>